<accession>A0A937AK73</accession>
<reference evidence="1" key="1">
    <citation type="submission" date="2019-02" db="EMBL/GenBank/DDBJ databases">
        <title>A novel Candidatus Liberibacter species associated with the New Zealand native fuchsia psyllid, Ctenarytaina fuchsiae.</title>
        <authorList>
            <person name="Thompson S.M."/>
            <person name="Jorgensen N."/>
            <person name="David C."/>
            <person name="Bulman S.R."/>
            <person name="Smith G.R."/>
        </authorList>
    </citation>
    <scope>NUCLEOTIDE SEQUENCE</scope>
    <source>
        <strain evidence="1">Oxford</strain>
    </source>
</reference>
<dbReference type="AlphaFoldDB" id="A0A937AK73"/>
<sequence length="70" mass="8055">MRRIIKEDKSITYRIGSTTRFVVPWRGASSEEINAWIIIPEDTVIKLISEGFLSDDFAIDEGVNWLVLSR</sequence>
<protein>
    <submittedName>
        <fullName evidence="1">Uncharacterized protein</fullName>
    </submittedName>
</protein>
<evidence type="ECO:0000313" key="1">
    <source>
        <dbReference type="EMBL" id="MBL0849172.1"/>
    </source>
</evidence>
<dbReference type="Proteomes" id="UP000736856">
    <property type="component" value="Unassembled WGS sequence"/>
</dbReference>
<proteinExistence type="predicted"/>
<gene>
    <name evidence="1" type="ORF">EU981_03735</name>
</gene>
<organism evidence="1 2">
    <name type="scientific">Candidatus Liberibacter ctenarytainae</name>
    <dbReference type="NCBI Taxonomy" id="2020335"/>
    <lineage>
        <taxon>Bacteria</taxon>
        <taxon>Pseudomonadati</taxon>
        <taxon>Pseudomonadota</taxon>
        <taxon>Alphaproteobacteria</taxon>
        <taxon>Hyphomicrobiales</taxon>
        <taxon>Rhizobiaceae</taxon>
        <taxon>Liberibacter</taxon>
    </lineage>
</organism>
<name>A0A937AK73_9HYPH</name>
<comment type="caution">
    <text evidence="1">The sequence shown here is derived from an EMBL/GenBank/DDBJ whole genome shotgun (WGS) entry which is preliminary data.</text>
</comment>
<dbReference type="EMBL" id="SEOL01000006">
    <property type="protein sequence ID" value="MBL0849172.1"/>
    <property type="molecule type" value="Genomic_DNA"/>
</dbReference>
<evidence type="ECO:0000313" key="2">
    <source>
        <dbReference type="Proteomes" id="UP000736856"/>
    </source>
</evidence>